<feature type="domain" description="Phosphoadenosine phosphosulphate reductase" evidence="5">
    <location>
        <begin position="49"/>
        <end position="217"/>
    </location>
</feature>
<dbReference type="InterPro" id="IPR014729">
    <property type="entry name" value="Rossmann-like_a/b/a_fold"/>
</dbReference>
<comment type="catalytic activity">
    <reaction evidence="4">
        <text>[thioredoxin]-disulfide + sulfite + AMP + 2 H(+) = adenosine 5'-phosphosulfate + [thioredoxin]-dithiol</text>
        <dbReference type="Rhea" id="RHEA:21976"/>
        <dbReference type="Rhea" id="RHEA-COMP:10698"/>
        <dbReference type="Rhea" id="RHEA-COMP:10700"/>
        <dbReference type="ChEBI" id="CHEBI:15378"/>
        <dbReference type="ChEBI" id="CHEBI:17359"/>
        <dbReference type="ChEBI" id="CHEBI:29950"/>
        <dbReference type="ChEBI" id="CHEBI:50058"/>
        <dbReference type="ChEBI" id="CHEBI:58243"/>
        <dbReference type="ChEBI" id="CHEBI:456215"/>
        <dbReference type="EC" id="1.8.4.10"/>
    </reaction>
</comment>
<comment type="cofactor">
    <cofactor evidence="4">
        <name>[4Fe-4S] cluster</name>
        <dbReference type="ChEBI" id="CHEBI:49883"/>
    </cofactor>
    <text evidence="4">Binds 1 [4Fe-4S] cluster per subunit.</text>
</comment>
<dbReference type="SUPFAM" id="SSF52402">
    <property type="entry name" value="Adenine nucleotide alpha hydrolases-like"/>
    <property type="match status" value="1"/>
</dbReference>
<dbReference type="GO" id="GO:0046872">
    <property type="term" value="F:metal ion binding"/>
    <property type="evidence" value="ECO:0007669"/>
    <property type="project" value="UniProtKB-KW"/>
</dbReference>
<keyword evidence="7" id="KW-1185">Reference proteome</keyword>
<dbReference type="GO" id="GO:0004604">
    <property type="term" value="F:phosphoadenylyl-sulfate reductase (thioredoxin) activity"/>
    <property type="evidence" value="ECO:0007669"/>
    <property type="project" value="UniProtKB-UniRule"/>
</dbReference>
<dbReference type="NCBIfam" id="NF002537">
    <property type="entry name" value="PRK02090.1"/>
    <property type="match status" value="1"/>
</dbReference>
<comment type="similarity">
    <text evidence="1 4">Belongs to the PAPS reductase family. CysH subfamily.</text>
</comment>
<proteinExistence type="inferred from homology"/>
<comment type="caution">
    <text evidence="6">The sequence shown here is derived from an EMBL/GenBank/DDBJ whole genome shotgun (WGS) entry which is preliminary data.</text>
</comment>
<dbReference type="PIRSF" id="PIRSF000857">
    <property type="entry name" value="PAPS_reductase"/>
    <property type="match status" value="1"/>
</dbReference>
<keyword evidence="4" id="KW-0411">Iron-sulfur</keyword>
<evidence type="ECO:0000256" key="3">
    <source>
        <dbReference type="ARBA" id="ARBA00024327"/>
    </source>
</evidence>
<organism evidence="6 7">
    <name type="scientific">Zhihengliuella flava</name>
    <dbReference type="NCBI Taxonomy" id="1285193"/>
    <lineage>
        <taxon>Bacteria</taxon>
        <taxon>Bacillati</taxon>
        <taxon>Actinomycetota</taxon>
        <taxon>Actinomycetes</taxon>
        <taxon>Micrococcales</taxon>
        <taxon>Micrococcaceae</taxon>
        <taxon>Zhihengliuella</taxon>
    </lineage>
</organism>
<feature type="binding site" evidence="4">
    <location>
        <position position="128"/>
    </location>
    <ligand>
        <name>[4Fe-4S] cluster</name>
        <dbReference type="ChEBI" id="CHEBI:49883"/>
    </ligand>
</feature>
<dbReference type="NCBIfam" id="TIGR00434">
    <property type="entry name" value="cysH"/>
    <property type="match status" value="1"/>
</dbReference>
<dbReference type="EC" id="1.8.4.10" evidence="4"/>
<evidence type="ECO:0000313" key="6">
    <source>
        <dbReference type="EMBL" id="MBG6083304.1"/>
    </source>
</evidence>
<evidence type="ECO:0000256" key="4">
    <source>
        <dbReference type="HAMAP-Rule" id="MF_00063"/>
    </source>
</evidence>
<dbReference type="InterPro" id="IPR002500">
    <property type="entry name" value="PAPS_reduct_dom"/>
</dbReference>
<dbReference type="EMBL" id="JADOTZ010000001">
    <property type="protein sequence ID" value="MBG6083304.1"/>
    <property type="molecule type" value="Genomic_DNA"/>
</dbReference>
<accession>A0A931D6G9</accession>
<evidence type="ECO:0000256" key="2">
    <source>
        <dbReference type="ARBA" id="ARBA00023002"/>
    </source>
</evidence>
<dbReference type="InterPro" id="IPR004511">
    <property type="entry name" value="PAPS/APS_Rdtase"/>
</dbReference>
<keyword evidence="4" id="KW-0479">Metal-binding</keyword>
<dbReference type="PANTHER" id="PTHR46509">
    <property type="entry name" value="PHOSPHOADENOSINE PHOSPHOSULFATE REDUCTASE"/>
    <property type="match status" value="1"/>
</dbReference>
<gene>
    <name evidence="4" type="primary">cysH</name>
    <name evidence="6" type="ORF">IW252_000071</name>
</gene>
<dbReference type="GO" id="GO:0043866">
    <property type="term" value="F:adenylyl-sulfate reductase (thioredoxin) activity"/>
    <property type="evidence" value="ECO:0007669"/>
    <property type="project" value="UniProtKB-EC"/>
</dbReference>
<dbReference type="Gene3D" id="3.40.50.620">
    <property type="entry name" value="HUPs"/>
    <property type="match status" value="1"/>
</dbReference>
<comment type="function">
    <text evidence="4">Catalyzes the formation of sulfite from adenosine 5'-phosphosulfate (APS) using thioredoxin as an electron donor.</text>
</comment>
<feature type="binding site" evidence="4">
    <location>
        <position position="214"/>
    </location>
    <ligand>
        <name>[4Fe-4S] cluster</name>
        <dbReference type="ChEBI" id="CHEBI:49883"/>
    </ligand>
</feature>
<dbReference type="GO" id="GO:0005737">
    <property type="term" value="C:cytoplasm"/>
    <property type="evidence" value="ECO:0007669"/>
    <property type="project" value="UniProtKB-SubCell"/>
</dbReference>
<protein>
    <recommendedName>
        <fullName evidence="4">Adenosine 5'-phosphosulfate reductase</fullName>
        <shortName evidence="4">APS reductase</shortName>
        <ecNumber evidence="4">1.8.4.10</ecNumber>
    </recommendedName>
    <alternativeName>
        <fullName evidence="4">5'-adenylylsulfate reductase</fullName>
    </alternativeName>
    <alternativeName>
        <fullName evidence="4">Thioredoxin-dependent 5'-adenylylsulfate reductase</fullName>
    </alternativeName>
</protein>
<comment type="subcellular location">
    <subcellularLocation>
        <location evidence="4">Cytoplasm</location>
    </subcellularLocation>
</comment>
<evidence type="ECO:0000313" key="7">
    <source>
        <dbReference type="Proteomes" id="UP000625033"/>
    </source>
</evidence>
<comment type="pathway">
    <text evidence="3 4">Sulfur metabolism; hydrogen sulfide biosynthesis; sulfite from sulfate.</text>
</comment>
<dbReference type="CDD" id="cd23945">
    <property type="entry name" value="PAPS_reductase"/>
    <property type="match status" value="1"/>
</dbReference>
<dbReference type="Proteomes" id="UP000625033">
    <property type="component" value="Unassembled WGS sequence"/>
</dbReference>
<dbReference type="RefSeq" id="WP_196834762.1">
    <property type="nucleotide sequence ID" value="NZ_JADOTZ010000001.1"/>
</dbReference>
<dbReference type="GO" id="GO:0070814">
    <property type="term" value="P:hydrogen sulfide biosynthetic process"/>
    <property type="evidence" value="ECO:0007669"/>
    <property type="project" value="UniProtKB-UniRule"/>
</dbReference>
<dbReference type="HAMAP" id="MF_00063">
    <property type="entry name" value="CysH"/>
    <property type="match status" value="1"/>
</dbReference>
<keyword evidence="4" id="KW-0408">Iron</keyword>
<reference evidence="6" key="1">
    <citation type="submission" date="2020-11" db="EMBL/GenBank/DDBJ databases">
        <title>Sequencing the genomes of 1000 actinobacteria strains.</title>
        <authorList>
            <person name="Klenk H.-P."/>
        </authorList>
    </citation>
    <scope>NUCLEOTIDE SEQUENCE</scope>
    <source>
        <strain evidence="6">DSM 26152</strain>
    </source>
</reference>
<keyword evidence="2 4" id="KW-0560">Oxidoreductase</keyword>
<evidence type="ECO:0000256" key="1">
    <source>
        <dbReference type="ARBA" id="ARBA00009732"/>
    </source>
</evidence>
<dbReference type="Pfam" id="PF01507">
    <property type="entry name" value="PAPS_reduct"/>
    <property type="match status" value="1"/>
</dbReference>
<keyword evidence="4" id="KW-0963">Cytoplasm</keyword>
<dbReference type="GO" id="GO:0051539">
    <property type="term" value="F:4 iron, 4 sulfur cluster binding"/>
    <property type="evidence" value="ECO:0007669"/>
    <property type="project" value="UniProtKB-UniRule"/>
</dbReference>
<evidence type="ECO:0000259" key="5">
    <source>
        <dbReference type="Pfam" id="PF01507"/>
    </source>
</evidence>
<dbReference type="GO" id="GO:0019379">
    <property type="term" value="P:sulfate assimilation, phosphoadenylyl sulfate reduction by phosphoadenylyl-sulfate reductase (thioredoxin)"/>
    <property type="evidence" value="ECO:0007669"/>
    <property type="project" value="UniProtKB-UniRule"/>
</dbReference>
<dbReference type="AlphaFoldDB" id="A0A931D6G9"/>
<name>A0A931D6G9_9MICC</name>
<feature type="active site" description="Nucleophile; cysteine thiosulfonate intermediate" evidence="4">
    <location>
        <position position="237"/>
    </location>
</feature>
<sequence>MSATNVAAGRRTSDELRAIARAGQEELGFHAAADEVLAFAARHFGVRDVAVAGSMSDGVLSHFVSQTFPGIDVLFIDTGYHFEETLRTRDRVAAELDVRVIDVRPELTVAEQDDRFGRDLFARDPAECCRMRKVEPLKKALVGYGAWFSGVRRDESPTRANAPLVAFDEARGLVKFNPIAGWSSEEAAGYSARHGVPINLLLTQGYPSIGCAPCTSPVAEGEDPRAGRWAGLLKTECGIHL</sequence>
<feature type="binding site" evidence="4">
    <location>
        <position position="211"/>
    </location>
    <ligand>
        <name>[4Fe-4S] cluster</name>
        <dbReference type="ChEBI" id="CHEBI:49883"/>
    </ligand>
</feature>
<dbReference type="PANTHER" id="PTHR46509:SF1">
    <property type="entry name" value="PHOSPHOADENOSINE PHOSPHOSULFATE REDUCTASE"/>
    <property type="match status" value="1"/>
</dbReference>
<feature type="binding site" evidence="4">
    <location>
        <position position="129"/>
    </location>
    <ligand>
        <name>[4Fe-4S] cluster</name>
        <dbReference type="ChEBI" id="CHEBI:49883"/>
    </ligand>
</feature>